<sequence>MPREKLIHMANQIATFCQSNPQGARHTADVADHINKYWDPRMRRQLLEVATSGPTDDIHPLVLAALPAVRVPP</sequence>
<name>A0A1H0GQY9_9HYPH</name>
<dbReference type="STRING" id="1166073.SAMN05192530_103268"/>
<dbReference type="InterPro" id="IPR021074">
    <property type="entry name" value="Formate_DH_dsu"/>
</dbReference>
<reference evidence="1 2" key="1">
    <citation type="submission" date="2016-10" db="EMBL/GenBank/DDBJ databases">
        <authorList>
            <person name="de Groot N.N."/>
        </authorList>
    </citation>
    <scope>NUCLEOTIDE SEQUENCE [LARGE SCALE GENOMIC DNA]</scope>
    <source>
        <strain evidence="2">L7-484,KACC 16230,DSM 25025</strain>
    </source>
</reference>
<organism evidence="1 2">
    <name type="scientific">Aureimonas jatrophae</name>
    <dbReference type="NCBI Taxonomy" id="1166073"/>
    <lineage>
        <taxon>Bacteria</taxon>
        <taxon>Pseudomonadati</taxon>
        <taxon>Pseudomonadota</taxon>
        <taxon>Alphaproteobacteria</taxon>
        <taxon>Hyphomicrobiales</taxon>
        <taxon>Aurantimonadaceae</taxon>
        <taxon>Aureimonas</taxon>
    </lineage>
</organism>
<keyword evidence="2" id="KW-1185">Reference proteome</keyword>
<proteinExistence type="predicted"/>
<evidence type="ECO:0000313" key="2">
    <source>
        <dbReference type="Proteomes" id="UP000198793"/>
    </source>
</evidence>
<evidence type="ECO:0000313" key="1">
    <source>
        <dbReference type="EMBL" id="SDO09323.1"/>
    </source>
</evidence>
<gene>
    <name evidence="1" type="ORF">SAMN05192530_103268</name>
</gene>
<dbReference type="AlphaFoldDB" id="A0A1H0GQY9"/>
<accession>A0A1H0GQY9</accession>
<dbReference type="Proteomes" id="UP000198793">
    <property type="component" value="Unassembled WGS sequence"/>
</dbReference>
<protein>
    <submittedName>
        <fullName evidence="1">Formate dehydrogenase subunit delta</fullName>
    </submittedName>
</protein>
<dbReference type="OrthoDB" id="7409377at2"/>
<dbReference type="Pfam" id="PF11390">
    <property type="entry name" value="FdsD"/>
    <property type="match status" value="1"/>
</dbReference>
<dbReference type="EMBL" id="FNIT01000003">
    <property type="protein sequence ID" value="SDO09323.1"/>
    <property type="molecule type" value="Genomic_DNA"/>
</dbReference>